<evidence type="ECO:0000313" key="11">
    <source>
        <dbReference type="EMBL" id="GMI24443.1"/>
    </source>
</evidence>
<dbReference type="GO" id="GO:0005524">
    <property type="term" value="F:ATP binding"/>
    <property type="evidence" value="ECO:0007669"/>
    <property type="project" value="UniProtKB-KW"/>
</dbReference>
<evidence type="ECO:0000256" key="5">
    <source>
        <dbReference type="ARBA" id="ARBA00022723"/>
    </source>
</evidence>
<evidence type="ECO:0000256" key="3">
    <source>
        <dbReference type="ARBA" id="ARBA00022679"/>
    </source>
</evidence>
<dbReference type="AlphaFoldDB" id="A0A9W7FZD7"/>
<gene>
    <name evidence="11" type="ORF">TrCOL_g609</name>
</gene>
<evidence type="ECO:0000256" key="6">
    <source>
        <dbReference type="ARBA" id="ARBA00022741"/>
    </source>
</evidence>
<protein>
    <recommendedName>
        <fullName evidence="9">Selenoprotein O</fullName>
    </recommendedName>
</protein>
<evidence type="ECO:0000256" key="2">
    <source>
        <dbReference type="ARBA" id="ARBA00009747"/>
    </source>
</evidence>
<dbReference type="Pfam" id="PF02696">
    <property type="entry name" value="SelO"/>
    <property type="match status" value="1"/>
</dbReference>
<keyword evidence="4" id="KW-0548">Nucleotidyltransferase</keyword>
<comment type="cofactor">
    <cofactor evidence="1">
        <name>Mg(2+)</name>
        <dbReference type="ChEBI" id="CHEBI:18420"/>
    </cofactor>
</comment>
<dbReference type="PANTHER" id="PTHR32057">
    <property type="entry name" value="PROTEIN ADENYLYLTRANSFERASE SELO, MITOCHONDRIAL"/>
    <property type="match status" value="1"/>
</dbReference>
<comment type="similarity">
    <text evidence="2">Belongs to the SELO family.</text>
</comment>
<keyword evidence="12" id="KW-1185">Reference proteome</keyword>
<evidence type="ECO:0000256" key="4">
    <source>
        <dbReference type="ARBA" id="ARBA00022695"/>
    </source>
</evidence>
<keyword evidence="5" id="KW-0479">Metal-binding</keyword>
<dbReference type="Proteomes" id="UP001165065">
    <property type="component" value="Unassembled WGS sequence"/>
</dbReference>
<dbReference type="OrthoDB" id="10254721at2759"/>
<feature type="region of interest" description="Disordered" evidence="10">
    <location>
        <begin position="412"/>
        <end position="435"/>
    </location>
</feature>
<keyword evidence="3" id="KW-0808">Transferase</keyword>
<comment type="caution">
    <text evidence="11">The sequence shown here is derived from an EMBL/GenBank/DDBJ whole genome shotgun (WGS) entry which is preliminary data.</text>
</comment>
<evidence type="ECO:0000256" key="10">
    <source>
        <dbReference type="SAM" id="MobiDB-lite"/>
    </source>
</evidence>
<evidence type="ECO:0000313" key="12">
    <source>
        <dbReference type="Proteomes" id="UP001165065"/>
    </source>
</evidence>
<evidence type="ECO:0000256" key="7">
    <source>
        <dbReference type="ARBA" id="ARBA00022840"/>
    </source>
</evidence>
<accession>A0A9W7FZD7</accession>
<keyword evidence="6" id="KW-0547">Nucleotide-binding</keyword>
<dbReference type="PANTHER" id="PTHR32057:SF14">
    <property type="entry name" value="PROTEIN ADENYLYLTRANSFERASE SELO, MITOCHONDRIAL"/>
    <property type="match status" value="1"/>
</dbReference>
<dbReference type="EMBL" id="BRYA01000584">
    <property type="protein sequence ID" value="GMI24443.1"/>
    <property type="molecule type" value="Genomic_DNA"/>
</dbReference>
<evidence type="ECO:0000256" key="8">
    <source>
        <dbReference type="ARBA" id="ARBA00022842"/>
    </source>
</evidence>
<proteinExistence type="inferred from homology"/>
<organism evidence="11 12">
    <name type="scientific">Triparma columacea</name>
    <dbReference type="NCBI Taxonomy" id="722753"/>
    <lineage>
        <taxon>Eukaryota</taxon>
        <taxon>Sar</taxon>
        <taxon>Stramenopiles</taxon>
        <taxon>Ochrophyta</taxon>
        <taxon>Bolidophyceae</taxon>
        <taxon>Parmales</taxon>
        <taxon>Triparmaceae</taxon>
        <taxon>Triparma</taxon>
    </lineage>
</organism>
<reference evidence="12" key="1">
    <citation type="journal article" date="2023" name="Commun. Biol.">
        <title>Genome analysis of Parmales, the sister group of diatoms, reveals the evolutionary specialization of diatoms from phago-mixotrophs to photoautotrophs.</title>
        <authorList>
            <person name="Ban H."/>
            <person name="Sato S."/>
            <person name="Yoshikawa S."/>
            <person name="Yamada K."/>
            <person name="Nakamura Y."/>
            <person name="Ichinomiya M."/>
            <person name="Sato N."/>
            <person name="Blanc-Mathieu R."/>
            <person name="Endo H."/>
            <person name="Kuwata A."/>
            <person name="Ogata H."/>
        </authorList>
    </citation>
    <scope>NUCLEOTIDE SEQUENCE [LARGE SCALE GENOMIC DNA]</scope>
</reference>
<keyword evidence="8" id="KW-0460">Magnesium</keyword>
<keyword evidence="7" id="KW-0067">ATP-binding</keyword>
<evidence type="ECO:0000256" key="1">
    <source>
        <dbReference type="ARBA" id="ARBA00001946"/>
    </source>
</evidence>
<name>A0A9W7FZD7_9STRA</name>
<sequence length="435" mass="48547">MSSPPHPTTSKLAVKSEMSVGKSPGCGMIGFNGTATPPPDLVSFRYSSLQWYDPTPVEKGDGRCHSSIRGDRGWKGLGKTPLGTGLANDDGRATFQAVCREYLLSHALSSLRVPVIPTTNLFLLPCLEDASIRDRNYEGTYYLYVGGVLERGVGRIHRLGQVLDESSFNEVCKLTHKGCDCSRRCFFNETAKKLGIMAGSWAAVGFTHGNLNSDNISVDGLTFDLNVASFLGRYDLDYVSNKVDEEGLLYSFGRQAEGVKWMLRRTAEILGGVDLVEVDLAFDDALINEFHARMELRVFFGEINDDEEEDNEEEETSVLYPRPHQLYRYIQLVEEKAGDWELEAWEMLLGNDNSIQRKELERMWWDEDEVAKLCTTFDSEVESMESKIGQLFPDLTKTAKIFEASIHDFLKESRGGGRGGRGSQGSLSPHTCSIQ</sequence>
<evidence type="ECO:0000256" key="9">
    <source>
        <dbReference type="ARBA" id="ARBA00031547"/>
    </source>
</evidence>
<dbReference type="InterPro" id="IPR003846">
    <property type="entry name" value="SelO"/>
</dbReference>
<dbReference type="GO" id="GO:0046872">
    <property type="term" value="F:metal ion binding"/>
    <property type="evidence" value="ECO:0007669"/>
    <property type="project" value="UniProtKB-KW"/>
</dbReference>
<dbReference type="GO" id="GO:0070733">
    <property type="term" value="F:AMPylase activity"/>
    <property type="evidence" value="ECO:0007669"/>
    <property type="project" value="TreeGrafter"/>
</dbReference>